<dbReference type="Proteomes" id="UP000473325">
    <property type="component" value="Unassembled WGS sequence"/>
</dbReference>
<evidence type="ECO:0000313" key="9">
    <source>
        <dbReference type="EMBL" id="MXG91538.1"/>
    </source>
</evidence>
<evidence type="ECO:0000256" key="2">
    <source>
        <dbReference type="ARBA" id="ARBA00008193"/>
    </source>
</evidence>
<evidence type="ECO:0000313" key="10">
    <source>
        <dbReference type="Proteomes" id="UP000473325"/>
    </source>
</evidence>
<keyword evidence="3" id="KW-1003">Cell membrane</keyword>
<comment type="similarity">
    <text evidence="2">Belongs to the UPF0126 family.</text>
</comment>
<keyword evidence="10" id="KW-1185">Reference proteome</keyword>
<evidence type="ECO:0000256" key="3">
    <source>
        <dbReference type="ARBA" id="ARBA00022475"/>
    </source>
</evidence>
<comment type="caution">
    <text evidence="9">The sequence shown here is derived from an EMBL/GenBank/DDBJ whole genome shotgun (WGS) entry which is preliminary data.</text>
</comment>
<evidence type="ECO:0000256" key="7">
    <source>
        <dbReference type="SAM" id="Phobius"/>
    </source>
</evidence>
<dbReference type="GO" id="GO:0005886">
    <property type="term" value="C:plasma membrane"/>
    <property type="evidence" value="ECO:0007669"/>
    <property type="project" value="UniProtKB-SubCell"/>
</dbReference>
<reference evidence="9 10" key="1">
    <citation type="submission" date="2019-12" db="EMBL/GenBank/DDBJ databases">
        <authorList>
            <person name="Kun Z."/>
        </authorList>
    </citation>
    <scope>NUCLEOTIDE SEQUENCE [LARGE SCALE GENOMIC DNA]</scope>
    <source>
        <strain evidence="9 10">YIM 123512</strain>
    </source>
</reference>
<evidence type="ECO:0000256" key="1">
    <source>
        <dbReference type="ARBA" id="ARBA00004651"/>
    </source>
</evidence>
<dbReference type="RefSeq" id="WP_160879466.1">
    <property type="nucleotide sequence ID" value="NZ_WUEK01000013.1"/>
</dbReference>
<evidence type="ECO:0000256" key="4">
    <source>
        <dbReference type="ARBA" id="ARBA00022692"/>
    </source>
</evidence>
<keyword evidence="6 7" id="KW-0472">Membrane</keyword>
<comment type="subcellular location">
    <subcellularLocation>
        <location evidence="1">Cell membrane</location>
        <topology evidence="1">Multi-pass membrane protein</topology>
    </subcellularLocation>
</comment>
<dbReference type="PANTHER" id="PTHR30506">
    <property type="entry name" value="INNER MEMBRANE PROTEIN"/>
    <property type="match status" value="1"/>
</dbReference>
<dbReference type="EMBL" id="WUEK01000013">
    <property type="protein sequence ID" value="MXG91538.1"/>
    <property type="molecule type" value="Genomic_DNA"/>
</dbReference>
<dbReference type="AlphaFoldDB" id="A0A6L7F049"/>
<evidence type="ECO:0000256" key="6">
    <source>
        <dbReference type="ARBA" id="ARBA00023136"/>
    </source>
</evidence>
<accession>A0A6L7F049</accession>
<dbReference type="InterPro" id="IPR005115">
    <property type="entry name" value="Gly_transporter"/>
</dbReference>
<feature type="transmembrane region" description="Helical" evidence="7">
    <location>
        <begin position="89"/>
        <end position="107"/>
    </location>
</feature>
<feature type="domain" description="Glycine transporter" evidence="8">
    <location>
        <begin position="6"/>
        <end position="80"/>
    </location>
</feature>
<dbReference type="PANTHER" id="PTHR30506:SF3">
    <property type="entry name" value="UPF0126 INNER MEMBRANE PROTEIN YADS-RELATED"/>
    <property type="match status" value="1"/>
</dbReference>
<feature type="transmembrane region" description="Helical" evidence="7">
    <location>
        <begin position="149"/>
        <end position="167"/>
    </location>
</feature>
<name>A0A6L7F049_9ACTN</name>
<evidence type="ECO:0000256" key="5">
    <source>
        <dbReference type="ARBA" id="ARBA00022989"/>
    </source>
</evidence>
<dbReference type="Pfam" id="PF03458">
    <property type="entry name" value="Gly_transporter"/>
    <property type="match status" value="2"/>
</dbReference>
<feature type="transmembrane region" description="Helical" evidence="7">
    <location>
        <begin position="119"/>
        <end position="137"/>
    </location>
</feature>
<keyword evidence="4 7" id="KW-0812">Transmembrane</keyword>
<feature type="transmembrane region" description="Helical" evidence="7">
    <location>
        <begin position="31"/>
        <end position="51"/>
    </location>
</feature>
<feature type="domain" description="Glycine transporter" evidence="8">
    <location>
        <begin position="92"/>
        <end position="164"/>
    </location>
</feature>
<sequence>MNGVPLLDVLGTFVFAVSGALVAVRARLDLFGTLVLGFATGLGGGLVRDVLLGDVPPVGLTEWPLLAAAVVAGATTFWWHPAFSRWEPLILLLDAAGLALFCVNGALKASDAGLDVVPAALLGMITGIGGGIIRDVLANRVPVVLEGGWYAVPALTGALWAATAHGLDLSAPFVVAPGIAVCFGWRVLALRRGWSPRPARHPGG</sequence>
<protein>
    <submittedName>
        <fullName evidence="9">Trimeric intracellular cation channel family protein</fullName>
    </submittedName>
</protein>
<proteinExistence type="inferred from homology"/>
<evidence type="ECO:0000259" key="8">
    <source>
        <dbReference type="Pfam" id="PF03458"/>
    </source>
</evidence>
<feature type="transmembrane region" description="Helical" evidence="7">
    <location>
        <begin position="6"/>
        <end position="24"/>
    </location>
</feature>
<gene>
    <name evidence="9" type="ORF">GRQ65_18490</name>
</gene>
<feature type="transmembrane region" description="Helical" evidence="7">
    <location>
        <begin position="63"/>
        <end position="82"/>
    </location>
</feature>
<organism evidence="9 10">
    <name type="scientific">Nocardioides flavescens</name>
    <dbReference type="NCBI Taxonomy" id="2691959"/>
    <lineage>
        <taxon>Bacteria</taxon>
        <taxon>Bacillati</taxon>
        <taxon>Actinomycetota</taxon>
        <taxon>Actinomycetes</taxon>
        <taxon>Propionibacteriales</taxon>
        <taxon>Nocardioidaceae</taxon>
        <taxon>Nocardioides</taxon>
    </lineage>
</organism>
<feature type="transmembrane region" description="Helical" evidence="7">
    <location>
        <begin position="173"/>
        <end position="190"/>
    </location>
</feature>
<keyword evidence="5 7" id="KW-1133">Transmembrane helix</keyword>